<organism evidence="4 5">
    <name type="scientific">Trema orientale</name>
    <name type="common">Charcoal tree</name>
    <name type="synonym">Celtis orientalis</name>
    <dbReference type="NCBI Taxonomy" id="63057"/>
    <lineage>
        <taxon>Eukaryota</taxon>
        <taxon>Viridiplantae</taxon>
        <taxon>Streptophyta</taxon>
        <taxon>Embryophyta</taxon>
        <taxon>Tracheophyta</taxon>
        <taxon>Spermatophyta</taxon>
        <taxon>Magnoliopsida</taxon>
        <taxon>eudicotyledons</taxon>
        <taxon>Gunneridae</taxon>
        <taxon>Pentapetalae</taxon>
        <taxon>rosids</taxon>
        <taxon>fabids</taxon>
        <taxon>Rosales</taxon>
        <taxon>Cannabaceae</taxon>
        <taxon>Trema</taxon>
    </lineage>
</organism>
<sequence>MSNCLQHFSHNHPLQFTIWQYSVKINCRLCHLSIDDGQSYICHECSYIIHKACAELPNYIHHSLHPHHSPLRLDKRSPKLPLKIQHPFHLHHPLTLQCDACRKSYKKWNINVVPEEVNRNQFFLFRCMECDFNLHFLCGPLPLRIKYDYHIHPLNLVDHVVTEDDSNEYYCDICEDERKQDFRIYYCEDCKYTAHIHCLMSEIMKVIKENSKDVELMALGENLWYQFGAEKEMSNENEVTLKEVMNSLTREEKEILIDPYALVYPLSIKTQMEEDHSFYCRENSPLFDHELPSTEDIEKINQFPRFGESDASNFFLELRVYRPKEGLKLDEKYLRQKVVDVQGHIVPVTVAPILKTLLHKHGSDLFCGLLTREMKSVIATLLCVVIDRIYNTNIEDVTRDDIKEWVFCLKSIENITAVDVLNLVNFFQTVIVPVFLGFEAIRYEKDISEKLDLMIKNLEANLERCKEARRIFKTETCMRPDRVKDIMVSDALRWKGTKVNETASHAWKISG</sequence>
<dbReference type="SUPFAM" id="SSF57889">
    <property type="entry name" value="Cysteine-rich domain"/>
    <property type="match status" value="2"/>
</dbReference>
<comment type="caution">
    <text evidence="4">The sequence shown here is derived from an EMBL/GenBank/DDBJ whole genome shotgun (WGS) entry which is preliminary data.</text>
</comment>
<evidence type="ECO:0000256" key="1">
    <source>
        <dbReference type="ARBA" id="ARBA00022737"/>
    </source>
</evidence>
<dbReference type="InterPro" id="IPR004146">
    <property type="entry name" value="DC1"/>
</dbReference>
<keyword evidence="1" id="KW-0677">Repeat</keyword>
<gene>
    <name evidence="4" type="ORF">TorRG33x02_061850</name>
</gene>
<feature type="domain" description="DC1" evidence="3">
    <location>
        <begin position="8"/>
        <end position="54"/>
    </location>
</feature>
<proteinExistence type="predicted"/>
<dbReference type="EMBL" id="JXTC01000027">
    <property type="protein sequence ID" value="PON98111.1"/>
    <property type="molecule type" value="Genomic_DNA"/>
</dbReference>
<dbReference type="PANTHER" id="PTHR46288:SF85">
    <property type="entry name" value="DC1 DOMAIN-CONTAINING PROTEIN"/>
    <property type="match status" value="1"/>
</dbReference>
<dbReference type="InParanoid" id="A0A2P5FJY3"/>
<evidence type="ECO:0000313" key="4">
    <source>
        <dbReference type="EMBL" id="PON98111.1"/>
    </source>
</evidence>
<dbReference type="AlphaFoldDB" id="A0A2P5FJY3"/>
<feature type="domain" description="DC1" evidence="3">
    <location>
        <begin position="149"/>
        <end position="198"/>
    </location>
</feature>
<dbReference type="InterPro" id="IPR046349">
    <property type="entry name" value="C1-like_sf"/>
</dbReference>
<accession>A0A2P5FJY3</accession>
<dbReference type="STRING" id="63057.A0A2P5FJY3"/>
<keyword evidence="5" id="KW-1185">Reference proteome</keyword>
<dbReference type="PANTHER" id="PTHR46288">
    <property type="entry name" value="PHORBOL-ESTER/DAG-TYPE DOMAIN-CONTAINING PROTEIN"/>
    <property type="match status" value="1"/>
</dbReference>
<name>A0A2P5FJY3_TREOI</name>
<dbReference type="Proteomes" id="UP000237000">
    <property type="component" value="Unassembled WGS sequence"/>
</dbReference>
<keyword evidence="2" id="KW-0175">Coiled coil</keyword>
<evidence type="ECO:0000256" key="2">
    <source>
        <dbReference type="SAM" id="Coils"/>
    </source>
</evidence>
<dbReference type="Pfam" id="PF03107">
    <property type="entry name" value="C1_2"/>
    <property type="match status" value="2"/>
</dbReference>
<dbReference type="OrthoDB" id="1596030at2759"/>
<protein>
    <submittedName>
        <fullName evidence="4">C1-like</fullName>
    </submittedName>
</protein>
<evidence type="ECO:0000259" key="3">
    <source>
        <dbReference type="Pfam" id="PF03107"/>
    </source>
</evidence>
<feature type="coiled-coil region" evidence="2">
    <location>
        <begin position="448"/>
        <end position="475"/>
    </location>
</feature>
<evidence type="ECO:0000313" key="5">
    <source>
        <dbReference type="Proteomes" id="UP000237000"/>
    </source>
</evidence>
<reference evidence="5" key="1">
    <citation type="submission" date="2016-06" db="EMBL/GenBank/DDBJ databases">
        <title>Parallel loss of symbiosis genes in relatives of nitrogen-fixing non-legume Parasponia.</title>
        <authorList>
            <person name="Van Velzen R."/>
            <person name="Holmer R."/>
            <person name="Bu F."/>
            <person name="Rutten L."/>
            <person name="Van Zeijl A."/>
            <person name="Liu W."/>
            <person name="Santuari L."/>
            <person name="Cao Q."/>
            <person name="Sharma T."/>
            <person name="Shen D."/>
            <person name="Roswanjaya Y."/>
            <person name="Wardhani T."/>
            <person name="Kalhor M.S."/>
            <person name="Jansen J."/>
            <person name="Van den Hoogen J."/>
            <person name="Gungor B."/>
            <person name="Hartog M."/>
            <person name="Hontelez J."/>
            <person name="Verver J."/>
            <person name="Yang W.-C."/>
            <person name="Schijlen E."/>
            <person name="Repin R."/>
            <person name="Schilthuizen M."/>
            <person name="Schranz E."/>
            <person name="Heidstra R."/>
            <person name="Miyata K."/>
            <person name="Fedorova E."/>
            <person name="Kohlen W."/>
            <person name="Bisseling T."/>
            <person name="Smit S."/>
            <person name="Geurts R."/>
        </authorList>
    </citation>
    <scope>NUCLEOTIDE SEQUENCE [LARGE SCALE GENOMIC DNA]</scope>
    <source>
        <strain evidence="5">cv. RG33-2</strain>
    </source>
</reference>